<keyword evidence="3" id="KW-1185">Reference proteome</keyword>
<evidence type="ECO:0000313" key="3">
    <source>
        <dbReference type="Proteomes" id="UP001501072"/>
    </source>
</evidence>
<dbReference type="EMBL" id="BAAAHU010000003">
    <property type="protein sequence ID" value="GAA1004084.1"/>
    <property type="molecule type" value="Genomic_DNA"/>
</dbReference>
<gene>
    <name evidence="2" type="ORF">GCM10009564_05250</name>
</gene>
<sequence>MSPHISSFWRQFLLEGQEVLGSGSPAPSPKGGFRPSHGTSRRPAAVSSRTASPQVKGWDVPCGPRPADDGGPAPGRTGSVGGARRGPRPDGTVPVRHRQPFSTENGEIP</sequence>
<reference evidence="3" key="1">
    <citation type="journal article" date="2019" name="Int. J. Syst. Evol. Microbiol.">
        <title>The Global Catalogue of Microorganisms (GCM) 10K type strain sequencing project: providing services to taxonomists for standard genome sequencing and annotation.</title>
        <authorList>
            <consortium name="The Broad Institute Genomics Platform"/>
            <consortium name="The Broad Institute Genome Sequencing Center for Infectious Disease"/>
            <person name="Wu L."/>
            <person name="Ma J."/>
        </authorList>
    </citation>
    <scope>NUCLEOTIDE SEQUENCE [LARGE SCALE GENOMIC DNA]</scope>
    <source>
        <strain evidence="3">JCM 11269</strain>
    </source>
</reference>
<comment type="caution">
    <text evidence="2">The sequence shown here is derived from an EMBL/GenBank/DDBJ whole genome shotgun (WGS) entry which is preliminary data.</text>
</comment>
<feature type="compositionally biased region" description="Polar residues" evidence="1">
    <location>
        <begin position="100"/>
        <end position="109"/>
    </location>
</feature>
<feature type="region of interest" description="Disordered" evidence="1">
    <location>
        <begin position="19"/>
        <end position="109"/>
    </location>
</feature>
<organism evidence="2 3">
    <name type="scientific">Streptomyces thermogriseus</name>
    <dbReference type="NCBI Taxonomy" id="75292"/>
    <lineage>
        <taxon>Bacteria</taxon>
        <taxon>Bacillati</taxon>
        <taxon>Actinomycetota</taxon>
        <taxon>Actinomycetes</taxon>
        <taxon>Kitasatosporales</taxon>
        <taxon>Streptomycetaceae</taxon>
        <taxon>Streptomyces</taxon>
    </lineage>
</organism>
<accession>A0ABP4DAB8</accession>
<evidence type="ECO:0000313" key="2">
    <source>
        <dbReference type="EMBL" id="GAA1004084.1"/>
    </source>
</evidence>
<name>A0ABP4DAB8_9ACTN</name>
<protein>
    <submittedName>
        <fullName evidence="2">Uncharacterized protein</fullName>
    </submittedName>
</protein>
<evidence type="ECO:0000256" key="1">
    <source>
        <dbReference type="SAM" id="MobiDB-lite"/>
    </source>
</evidence>
<feature type="compositionally biased region" description="Low complexity" evidence="1">
    <location>
        <begin position="21"/>
        <end position="32"/>
    </location>
</feature>
<dbReference type="Proteomes" id="UP001501072">
    <property type="component" value="Unassembled WGS sequence"/>
</dbReference>
<proteinExistence type="predicted"/>